<organism evidence="3 4">
    <name type="scientific">Clostridium novyi A str. 4552</name>
    <dbReference type="NCBI Taxonomy" id="1444289"/>
    <lineage>
        <taxon>Bacteria</taxon>
        <taxon>Bacillati</taxon>
        <taxon>Bacillota</taxon>
        <taxon>Clostridia</taxon>
        <taxon>Eubacteriales</taxon>
        <taxon>Clostridiaceae</taxon>
        <taxon>Clostridium</taxon>
    </lineage>
</organism>
<dbReference type="InterPro" id="IPR003607">
    <property type="entry name" value="HD/PDEase_dom"/>
</dbReference>
<comment type="caution">
    <text evidence="3">The sequence shown here is derived from an EMBL/GenBank/DDBJ whole genome shotgun (WGS) entry which is preliminary data.</text>
</comment>
<dbReference type="Gene3D" id="1.10.3210.10">
    <property type="entry name" value="Hypothetical protein af1432"/>
    <property type="match status" value="2"/>
</dbReference>
<dbReference type="Pfam" id="PF01966">
    <property type="entry name" value="HD"/>
    <property type="match status" value="1"/>
</dbReference>
<dbReference type="Proteomes" id="UP000030012">
    <property type="component" value="Unassembled WGS sequence"/>
</dbReference>
<dbReference type="GO" id="GO:0016793">
    <property type="term" value="F:triphosphoric monoester hydrolase activity"/>
    <property type="evidence" value="ECO:0007669"/>
    <property type="project" value="InterPro"/>
</dbReference>
<dbReference type="InterPro" id="IPR026875">
    <property type="entry name" value="PHydrolase_assoc_dom"/>
</dbReference>
<dbReference type="SUPFAM" id="SSF109604">
    <property type="entry name" value="HD-domain/PDEase-like"/>
    <property type="match status" value="1"/>
</dbReference>
<dbReference type="PANTHER" id="PTHR35795">
    <property type="entry name" value="SLR1885 PROTEIN"/>
    <property type="match status" value="1"/>
</dbReference>
<evidence type="ECO:0000256" key="1">
    <source>
        <dbReference type="ARBA" id="ARBA00022801"/>
    </source>
</evidence>
<dbReference type="Pfam" id="PF13286">
    <property type="entry name" value="HD_assoc"/>
    <property type="match status" value="2"/>
</dbReference>
<dbReference type="CDD" id="cd00077">
    <property type="entry name" value="HDc"/>
    <property type="match status" value="1"/>
</dbReference>
<dbReference type="SMART" id="SM00471">
    <property type="entry name" value="HDc"/>
    <property type="match status" value="1"/>
</dbReference>
<sequence length="563" mass="65868">MTILKELIKLKREKMKEYIQVPHDNDRLKPYIEKPLISADGIFTRTQFSRDRDRIKFSRAFRRLEHKAQIYSHEKGDHFRTRLTHTLAVSQISRSLAKNLGLDEELVDAITLGHDIGHTPFGHQGERTLDKIMSGEDDLSGKIKYSINYGGFKHNFHSLKVLDELEVKHRYHKGLNLTWQVMEGILKHTKIRRHKPNECTNCGGCWDIKRFIQDENFLKDYMDYNFSVTLEGQIVAIADEIAQRQHDIDDGLMDKDLGITLDDVCYYLLCEFKKIAIEMETVHTNSIMDKYSLSHLDNLKYLIEGIEYINMDIGIERENLYKVGTLSTRVLNFFIQDVTISSLKNIGSITENDIERKNDRLIIKKKVIDFSFAAKKVNDIIESYIKRKILNSYNVNRFDAKAVFIIKQLFKAYYSNPRQMPEYILERLLNRIKPILDNIYDIKFCDGKKIRDINFVDSKPDEVNRLVNLMKLRVDFKELDIPDGFNMEKIKSMGYINEDRTLNKTKLTKLAKANYNEKFDNAESMLKALAEIQYAYLSVICDYIAGMTDNFACTEFKKLYLVI</sequence>
<evidence type="ECO:0000259" key="2">
    <source>
        <dbReference type="PROSITE" id="PS51831"/>
    </source>
</evidence>
<dbReference type="PANTHER" id="PTHR35795:SF1">
    <property type="entry name" value="BIS(5'-NUCLEOSYL)-TETRAPHOSPHATASE, SYMMETRICAL"/>
    <property type="match status" value="1"/>
</dbReference>
<accession>A0A0A0I353</accession>
<dbReference type="NCBIfam" id="TIGR01353">
    <property type="entry name" value="dGTP_triPase"/>
    <property type="match status" value="1"/>
</dbReference>
<dbReference type="EMBL" id="JENJ01000062">
    <property type="protein sequence ID" value="KGM94721.1"/>
    <property type="molecule type" value="Genomic_DNA"/>
</dbReference>
<dbReference type="InterPro" id="IPR006674">
    <property type="entry name" value="HD_domain"/>
</dbReference>
<reference evidence="3 4" key="1">
    <citation type="submission" date="2014-01" db="EMBL/GenBank/DDBJ databases">
        <title>Plasmidome dynamics in the species complex Clostridium novyi sensu lato converts strains of independent lineages into distinctly different pathogens.</title>
        <authorList>
            <person name="Skarin H."/>
            <person name="Segerman B."/>
        </authorList>
    </citation>
    <scope>NUCLEOTIDE SEQUENCE [LARGE SCALE GENOMIC DNA]</scope>
    <source>
        <strain evidence="3 4">4552</strain>
    </source>
</reference>
<keyword evidence="1 3" id="KW-0378">Hydrolase</keyword>
<dbReference type="AlphaFoldDB" id="A0A0A0I353"/>
<dbReference type="InterPro" id="IPR006261">
    <property type="entry name" value="dGTPase"/>
</dbReference>
<evidence type="ECO:0000313" key="4">
    <source>
        <dbReference type="Proteomes" id="UP000030012"/>
    </source>
</evidence>
<dbReference type="PROSITE" id="PS51831">
    <property type="entry name" value="HD"/>
    <property type="match status" value="1"/>
</dbReference>
<gene>
    <name evidence="3" type="ORF">Z968_11135</name>
</gene>
<name>A0A0A0I353_CLONO</name>
<feature type="domain" description="HD" evidence="2">
    <location>
        <begin position="82"/>
        <end position="244"/>
    </location>
</feature>
<evidence type="ECO:0000313" key="3">
    <source>
        <dbReference type="EMBL" id="KGM94721.1"/>
    </source>
</evidence>
<protein>
    <submittedName>
        <fullName evidence="3">Deoxyguanosinetriphosphate triphosphohydrolase</fullName>
    </submittedName>
</protein>
<dbReference type="InterPro" id="IPR051094">
    <property type="entry name" value="Diverse_Catalytic_Enzymes"/>
</dbReference>
<proteinExistence type="predicted"/>